<gene>
    <name evidence="1" type="ORF">T02_8925</name>
</gene>
<keyword evidence="2" id="KW-1185">Reference proteome</keyword>
<sequence>MQPSDILPTLLMLNNRFHQCFHMNNILSLLFRIDRGINKIDRHSCQLLRLKFWLNIFEHK</sequence>
<comment type="caution">
    <text evidence="1">The sequence shown here is derived from an EMBL/GenBank/DDBJ whole genome shotgun (WGS) entry which is preliminary data.</text>
</comment>
<protein>
    <submittedName>
        <fullName evidence="1">Uncharacterized protein</fullName>
    </submittedName>
</protein>
<dbReference type="Proteomes" id="UP000054721">
    <property type="component" value="Unassembled WGS sequence"/>
</dbReference>
<dbReference type="EMBL" id="JYDW01000193">
    <property type="protein sequence ID" value="KRZ52433.1"/>
    <property type="molecule type" value="Genomic_DNA"/>
</dbReference>
<name>A0A0V1KZ37_9BILA</name>
<accession>A0A0V1KZ37</accession>
<organism evidence="1 2">
    <name type="scientific">Trichinella nativa</name>
    <dbReference type="NCBI Taxonomy" id="6335"/>
    <lineage>
        <taxon>Eukaryota</taxon>
        <taxon>Metazoa</taxon>
        <taxon>Ecdysozoa</taxon>
        <taxon>Nematoda</taxon>
        <taxon>Enoplea</taxon>
        <taxon>Dorylaimia</taxon>
        <taxon>Trichinellida</taxon>
        <taxon>Trichinellidae</taxon>
        <taxon>Trichinella</taxon>
    </lineage>
</organism>
<dbReference type="AlphaFoldDB" id="A0A0V1KZ37"/>
<proteinExistence type="predicted"/>
<reference evidence="1 2" key="1">
    <citation type="submission" date="2015-05" db="EMBL/GenBank/DDBJ databases">
        <title>Evolution of Trichinella species and genotypes.</title>
        <authorList>
            <person name="Korhonen P.K."/>
            <person name="Edoardo P."/>
            <person name="Giuseppe L.R."/>
            <person name="Gasser R.B."/>
        </authorList>
    </citation>
    <scope>NUCLEOTIDE SEQUENCE [LARGE SCALE GENOMIC DNA]</scope>
    <source>
        <strain evidence="1">ISS10</strain>
    </source>
</reference>
<evidence type="ECO:0000313" key="2">
    <source>
        <dbReference type="Proteomes" id="UP000054721"/>
    </source>
</evidence>
<evidence type="ECO:0000313" key="1">
    <source>
        <dbReference type="EMBL" id="KRZ52433.1"/>
    </source>
</evidence>